<sequence>MLRSLQPVHRRQGPTNSNNGVISGPIRVAGDPTSRVDQERGPSSSRGLVPICGKMHSGVCYLVLRVCYRCGMRVHIQRHCRVSHQGVGRGTTQSSSPATATSSAPSLARGYPTPIGRGATRGGAQILGGPNWFYAMSARQTVEASPDVVTGNLG</sequence>
<name>A0A1U7V5L7_NICSY</name>
<organism evidence="2 3">
    <name type="scientific">Nicotiana sylvestris</name>
    <name type="common">Wood tobacco</name>
    <name type="synonym">South American tobacco</name>
    <dbReference type="NCBI Taxonomy" id="4096"/>
    <lineage>
        <taxon>Eukaryota</taxon>
        <taxon>Viridiplantae</taxon>
        <taxon>Streptophyta</taxon>
        <taxon>Embryophyta</taxon>
        <taxon>Tracheophyta</taxon>
        <taxon>Spermatophyta</taxon>
        <taxon>Magnoliopsida</taxon>
        <taxon>eudicotyledons</taxon>
        <taxon>Gunneridae</taxon>
        <taxon>Pentapetalae</taxon>
        <taxon>asterids</taxon>
        <taxon>lamiids</taxon>
        <taxon>Solanales</taxon>
        <taxon>Solanaceae</taxon>
        <taxon>Nicotianoideae</taxon>
        <taxon>Nicotianeae</taxon>
        <taxon>Nicotiana</taxon>
    </lineage>
</organism>
<keyword evidence="2" id="KW-1185">Reference proteome</keyword>
<dbReference type="RefSeq" id="XP_009761683.1">
    <property type="nucleotide sequence ID" value="XM_009763381.1"/>
</dbReference>
<accession>A0A1U7V5L7</accession>
<feature type="region of interest" description="Disordered" evidence="1">
    <location>
        <begin position="83"/>
        <end position="121"/>
    </location>
</feature>
<dbReference type="Proteomes" id="UP000189701">
    <property type="component" value="Unplaced"/>
</dbReference>
<dbReference type="AlphaFoldDB" id="A0A1U7V5L7"/>
<feature type="compositionally biased region" description="Low complexity" evidence="1">
    <location>
        <begin position="91"/>
        <end position="108"/>
    </location>
</feature>
<reference evidence="2" key="1">
    <citation type="journal article" date="2013" name="Genome Biol.">
        <title>Reference genomes and transcriptomes of Nicotiana sylvestris and Nicotiana tomentosiformis.</title>
        <authorList>
            <person name="Sierro N."/>
            <person name="Battey J.N."/>
            <person name="Ouadi S."/>
            <person name="Bovet L."/>
            <person name="Goepfert S."/>
            <person name="Bakaher N."/>
            <person name="Peitsch M.C."/>
            <person name="Ivanov N.V."/>
        </authorList>
    </citation>
    <scope>NUCLEOTIDE SEQUENCE [LARGE SCALE GENOMIC DNA]</scope>
</reference>
<protein>
    <submittedName>
        <fullName evidence="3">Uncharacterized protein LOC104213832</fullName>
    </submittedName>
</protein>
<proteinExistence type="predicted"/>
<feature type="region of interest" description="Disordered" evidence="1">
    <location>
        <begin position="1"/>
        <end position="46"/>
    </location>
</feature>
<evidence type="ECO:0000256" key="1">
    <source>
        <dbReference type="SAM" id="MobiDB-lite"/>
    </source>
</evidence>
<evidence type="ECO:0000313" key="2">
    <source>
        <dbReference type="Proteomes" id="UP000189701"/>
    </source>
</evidence>
<reference evidence="3" key="2">
    <citation type="submission" date="2025-08" db="UniProtKB">
        <authorList>
            <consortium name="RefSeq"/>
        </authorList>
    </citation>
    <scope>IDENTIFICATION</scope>
    <source>
        <tissue evidence="3">Leaf</tissue>
    </source>
</reference>
<gene>
    <name evidence="3" type="primary">LOC104213832</name>
</gene>
<evidence type="ECO:0000313" key="3">
    <source>
        <dbReference type="RefSeq" id="XP_009761683.1"/>
    </source>
</evidence>